<dbReference type="InterPro" id="IPR003661">
    <property type="entry name" value="HisK_dim/P_dom"/>
</dbReference>
<keyword evidence="6" id="KW-1185">Reference proteome</keyword>
<dbReference type="KEGG" id="ptm:GSPATT00025434001"/>
<dbReference type="SUPFAM" id="SSF55874">
    <property type="entry name" value="ATPase domain of HSP90 chaperone/DNA topoisomerase II/histidine kinase"/>
    <property type="match status" value="1"/>
</dbReference>
<dbReference type="Pfam" id="PF02518">
    <property type="entry name" value="HATPase_c"/>
    <property type="match status" value="1"/>
</dbReference>
<dbReference type="PROSITE" id="PS50110">
    <property type="entry name" value="RESPONSE_REGULATORY"/>
    <property type="match status" value="1"/>
</dbReference>
<proteinExistence type="predicted"/>
<dbReference type="SMART" id="SM00388">
    <property type="entry name" value="HisKA"/>
    <property type="match status" value="1"/>
</dbReference>
<evidence type="ECO:0000313" key="5">
    <source>
        <dbReference type="EMBL" id="CAK92700.1"/>
    </source>
</evidence>
<dbReference type="InterPro" id="IPR004358">
    <property type="entry name" value="Sig_transdc_His_kin-like_C"/>
</dbReference>
<dbReference type="InterPro" id="IPR005467">
    <property type="entry name" value="His_kinase_dom"/>
</dbReference>
<evidence type="ECO:0000259" key="3">
    <source>
        <dbReference type="PROSITE" id="PS50109"/>
    </source>
</evidence>
<dbReference type="InterPro" id="IPR003594">
    <property type="entry name" value="HATPase_dom"/>
</dbReference>
<dbReference type="InParanoid" id="A0EBN3"/>
<dbReference type="SMART" id="SM00448">
    <property type="entry name" value="REC"/>
    <property type="match status" value="1"/>
</dbReference>
<evidence type="ECO:0000313" key="6">
    <source>
        <dbReference type="Proteomes" id="UP000000600"/>
    </source>
</evidence>
<dbReference type="SUPFAM" id="SSF47384">
    <property type="entry name" value="Homodimeric domain of signal transducing histidine kinase"/>
    <property type="match status" value="1"/>
</dbReference>
<sequence>MNRFKRVFKDNLPTIIMTLLVMFQNIFGNGTILIAILIVLVQGLRIILCFITQIKEYIQYFDLIQQWSLLLAIYFGSNQSSMSVLALCNVKQFFNTKINLQTIQLKKLLIIHHIVSDLLLFILCSINSMTEAHLSIVAISIHWLILISNSKPKKIKKITDSYTQGEIPDKIVIDSAGHTNNHSRIKFQDKPSHNDSPRDNKLEILSIFPQGIGLFKVCNKQLELEYHNENMLKLSAAQSSDEILQKLFSLEQQQITDMQQKQQQEQKNSMSSFSTFQQTPIPCNFIHNAFRNQRRSQTNQLQSSQRIEILRQNSVLNSLEHKTVLLKKCDTLHEESILESEIRVLAHQMSKSEFQSQMKCQNEFIQEHIVVYGYQKAQDGNKKRTIEVKLYNALISETPYILILTRDITHRDYIQALQDYSKQKSTTLSFVSHEYRTPLNCIIEMLELGIDEEQKHQSQTVIMEKECRRVMKVNYPIKITKQIKIALDNAKYLLNLSDDLLDLAQIKVGKFKINKAKFNFNLLLESCVDLFQVTAEKKQIKLFINYESKAPTYIYSDSSRLKQIMINLLGNAFKFTDDGSVTIKVSLVNQKLDVSVIDTGIGMTEEDQAKIFQAFGKGNSEEHKKMNKSGVGLGLLISNQILQNLNQDLQSGLKFKSQYKKGSIFYFQIGFQDLNEIQSLNSLEERNQESEESIIMQQQQEESIHKVYVHNHISIFKRSTKAIMTLQILIVDDTCMNIEMMRLKLDRLQNNNNIIRGFDSVDSAYNGYSAIEKCEKKWQINHDFYKLIFMDLEMPSINGIQTTKKLLELSQKFGTNVTIIGCSAYESNEQKNECLQAGMKDYLTKPIQLNDLQRVLQQYL</sequence>
<dbReference type="InterPro" id="IPR050956">
    <property type="entry name" value="2C_system_His_kinase"/>
</dbReference>
<accession>A0EBN3</accession>
<evidence type="ECO:0000256" key="1">
    <source>
        <dbReference type="ARBA" id="ARBA00022553"/>
    </source>
</evidence>
<dbReference type="SMART" id="SM00387">
    <property type="entry name" value="HATPase_c"/>
    <property type="match status" value="1"/>
</dbReference>
<dbReference type="InterPro" id="IPR011006">
    <property type="entry name" value="CheY-like_superfamily"/>
</dbReference>
<dbReference type="eggNOG" id="KOG0519">
    <property type="taxonomic scope" value="Eukaryota"/>
</dbReference>
<feature type="modified residue" description="4-aspartylphosphate" evidence="2">
    <location>
        <position position="791"/>
    </location>
</feature>
<dbReference type="GeneID" id="5045882"/>
<dbReference type="SUPFAM" id="SSF52172">
    <property type="entry name" value="CheY-like"/>
    <property type="match status" value="1"/>
</dbReference>
<protein>
    <submittedName>
        <fullName evidence="5">Uncharacterized protein</fullName>
    </submittedName>
</protein>
<dbReference type="PANTHER" id="PTHR43719">
    <property type="entry name" value="TWO-COMPONENT HISTIDINE KINASE"/>
    <property type="match status" value="1"/>
</dbReference>
<feature type="domain" description="Response regulatory" evidence="4">
    <location>
        <begin position="727"/>
        <end position="860"/>
    </location>
</feature>
<reference evidence="5 6" key="1">
    <citation type="journal article" date="2006" name="Nature">
        <title>Global trends of whole-genome duplications revealed by the ciliate Paramecium tetraurelia.</title>
        <authorList>
            <consortium name="Genoscope"/>
            <person name="Aury J.-M."/>
            <person name="Jaillon O."/>
            <person name="Duret L."/>
            <person name="Noel B."/>
            <person name="Jubin C."/>
            <person name="Porcel B.M."/>
            <person name="Segurens B."/>
            <person name="Daubin V."/>
            <person name="Anthouard V."/>
            <person name="Aiach N."/>
            <person name="Arnaiz O."/>
            <person name="Billaut A."/>
            <person name="Beisson J."/>
            <person name="Blanc I."/>
            <person name="Bouhouche K."/>
            <person name="Camara F."/>
            <person name="Duharcourt S."/>
            <person name="Guigo R."/>
            <person name="Gogendeau D."/>
            <person name="Katinka M."/>
            <person name="Keller A.-M."/>
            <person name="Kissmehl R."/>
            <person name="Klotz C."/>
            <person name="Koll F."/>
            <person name="Le Moue A."/>
            <person name="Lepere C."/>
            <person name="Malinsky S."/>
            <person name="Nowacki M."/>
            <person name="Nowak J.K."/>
            <person name="Plattner H."/>
            <person name="Poulain J."/>
            <person name="Ruiz F."/>
            <person name="Serrano V."/>
            <person name="Zagulski M."/>
            <person name="Dessen P."/>
            <person name="Betermier M."/>
            <person name="Weissenbach J."/>
            <person name="Scarpelli C."/>
            <person name="Schachter V."/>
            <person name="Sperling L."/>
            <person name="Meyer E."/>
            <person name="Cohen J."/>
            <person name="Wincker P."/>
        </authorList>
    </citation>
    <scope>NUCLEOTIDE SEQUENCE [LARGE SCALE GENOMIC DNA]</scope>
    <source>
        <strain evidence="5 6">Stock d4-2</strain>
    </source>
</reference>
<dbReference type="Proteomes" id="UP000000600">
    <property type="component" value="Unassembled WGS sequence"/>
</dbReference>
<dbReference type="Gene3D" id="3.30.565.10">
    <property type="entry name" value="Histidine kinase-like ATPase, C-terminal domain"/>
    <property type="match status" value="1"/>
</dbReference>
<evidence type="ECO:0000259" key="4">
    <source>
        <dbReference type="PROSITE" id="PS50110"/>
    </source>
</evidence>
<dbReference type="RefSeq" id="XP_001460097.1">
    <property type="nucleotide sequence ID" value="XM_001460060.1"/>
</dbReference>
<dbReference type="OrthoDB" id="298073at2759"/>
<dbReference type="InterPro" id="IPR036097">
    <property type="entry name" value="HisK_dim/P_sf"/>
</dbReference>
<name>A0EBN3_PARTE</name>
<dbReference type="PROSITE" id="PS50109">
    <property type="entry name" value="HIS_KIN"/>
    <property type="match status" value="1"/>
</dbReference>
<feature type="domain" description="Histidine kinase" evidence="3">
    <location>
        <begin position="430"/>
        <end position="673"/>
    </location>
</feature>
<dbReference type="OMA" id="MNIEMMR"/>
<keyword evidence="1 2" id="KW-0597">Phosphoprotein</keyword>
<dbReference type="AlphaFoldDB" id="A0EBN3"/>
<dbReference type="GO" id="GO:0000155">
    <property type="term" value="F:phosphorelay sensor kinase activity"/>
    <property type="evidence" value="ECO:0007669"/>
    <property type="project" value="InterPro"/>
</dbReference>
<dbReference type="PRINTS" id="PR00344">
    <property type="entry name" value="BCTRLSENSOR"/>
</dbReference>
<dbReference type="PANTHER" id="PTHR43719:SF28">
    <property type="entry name" value="PEROXIDE STRESS-ACTIVATED HISTIDINE KINASE MAK1-RELATED"/>
    <property type="match status" value="1"/>
</dbReference>
<dbReference type="InterPro" id="IPR001789">
    <property type="entry name" value="Sig_transdc_resp-reg_receiver"/>
</dbReference>
<dbReference type="InterPro" id="IPR036890">
    <property type="entry name" value="HATPase_C_sf"/>
</dbReference>
<dbReference type="Gene3D" id="3.40.50.2300">
    <property type="match status" value="1"/>
</dbReference>
<evidence type="ECO:0000256" key="2">
    <source>
        <dbReference type="PROSITE-ProRule" id="PRU00169"/>
    </source>
</evidence>
<organism evidence="5 6">
    <name type="scientific">Paramecium tetraurelia</name>
    <dbReference type="NCBI Taxonomy" id="5888"/>
    <lineage>
        <taxon>Eukaryota</taxon>
        <taxon>Sar</taxon>
        <taxon>Alveolata</taxon>
        <taxon>Ciliophora</taxon>
        <taxon>Intramacronucleata</taxon>
        <taxon>Oligohymenophorea</taxon>
        <taxon>Peniculida</taxon>
        <taxon>Parameciidae</taxon>
        <taxon>Paramecium</taxon>
    </lineage>
</organism>
<dbReference type="CDD" id="cd17546">
    <property type="entry name" value="REC_hyHK_CKI1_RcsC-like"/>
    <property type="match status" value="1"/>
</dbReference>
<dbReference type="EMBL" id="CT868669">
    <property type="protein sequence ID" value="CAK92700.1"/>
    <property type="molecule type" value="Genomic_DNA"/>
</dbReference>
<gene>
    <name evidence="5" type="ORF">GSPATT00025434001</name>
</gene>
<dbReference type="CDD" id="cd00082">
    <property type="entry name" value="HisKA"/>
    <property type="match status" value="1"/>
</dbReference>
<dbReference type="Gene3D" id="1.10.287.130">
    <property type="match status" value="1"/>
</dbReference>
<dbReference type="Pfam" id="PF00072">
    <property type="entry name" value="Response_reg"/>
    <property type="match status" value="1"/>
</dbReference>
<dbReference type="HOGENOM" id="CLU_016833_0_0_1"/>
<dbReference type="STRING" id="5888.A0EBN3"/>